<dbReference type="PANTHER" id="PTHR31118">
    <property type="entry name" value="CYCLASE-LIKE PROTEIN 2"/>
    <property type="match status" value="1"/>
</dbReference>
<feature type="binding site" evidence="9">
    <location>
        <position position="18"/>
    </location>
    <ligand>
        <name>substrate</name>
    </ligand>
</feature>
<keyword evidence="11" id="KW-1185">Reference proteome</keyword>
<dbReference type="HAMAP" id="MF_01969">
    <property type="entry name" value="KynB"/>
    <property type="match status" value="1"/>
</dbReference>
<feature type="binding site" evidence="9">
    <location>
        <position position="54"/>
    </location>
    <ligand>
        <name>Zn(2+)</name>
        <dbReference type="ChEBI" id="CHEBI:29105"/>
        <label>1</label>
    </ligand>
</feature>
<dbReference type="Proteomes" id="UP000183685">
    <property type="component" value="Unassembled WGS sequence"/>
</dbReference>
<dbReference type="Pfam" id="PF04199">
    <property type="entry name" value="Cyclase"/>
    <property type="match status" value="1"/>
</dbReference>
<evidence type="ECO:0000256" key="8">
    <source>
        <dbReference type="ARBA" id="ARBA00060547"/>
    </source>
</evidence>
<dbReference type="STRING" id="637679.GCA_001550055_02246"/>
<dbReference type="Gene3D" id="3.50.30.50">
    <property type="entry name" value="Putative cyclase"/>
    <property type="match status" value="1"/>
</dbReference>
<evidence type="ECO:0000256" key="9">
    <source>
        <dbReference type="HAMAP-Rule" id="MF_01969"/>
    </source>
</evidence>
<dbReference type="PANTHER" id="PTHR31118:SF32">
    <property type="entry name" value="KYNURENINE FORMAMIDASE"/>
    <property type="match status" value="1"/>
</dbReference>
<dbReference type="FunFam" id="3.50.30.50:FF:000001">
    <property type="entry name" value="Kynurenine formamidase"/>
    <property type="match status" value="1"/>
</dbReference>
<feature type="binding site" evidence="9">
    <location>
        <position position="163"/>
    </location>
    <ligand>
        <name>Zn(2+)</name>
        <dbReference type="ChEBI" id="CHEBI:29105"/>
        <label>2</label>
    </ligand>
</feature>
<dbReference type="AlphaFoldDB" id="A0A1G7DCY7"/>
<dbReference type="InterPro" id="IPR037175">
    <property type="entry name" value="KFase_sf"/>
</dbReference>
<feature type="binding site" evidence="9">
    <location>
        <position position="52"/>
    </location>
    <ligand>
        <name>Zn(2+)</name>
        <dbReference type="ChEBI" id="CHEBI:29105"/>
        <label>1</label>
    </ligand>
</feature>
<keyword evidence="5 9" id="KW-0862">Zinc</keyword>
<evidence type="ECO:0000256" key="5">
    <source>
        <dbReference type="ARBA" id="ARBA00022833"/>
    </source>
</evidence>
<dbReference type="SUPFAM" id="SSF102198">
    <property type="entry name" value="Putative cyclase"/>
    <property type="match status" value="1"/>
</dbReference>
<comment type="subunit">
    <text evidence="2 9">Homodimer.</text>
</comment>
<evidence type="ECO:0000256" key="6">
    <source>
        <dbReference type="ARBA" id="ARBA00023079"/>
    </source>
</evidence>
<dbReference type="GO" id="GO:0004061">
    <property type="term" value="F:arylformamidase activity"/>
    <property type="evidence" value="ECO:0007669"/>
    <property type="project" value="UniProtKB-UniRule"/>
</dbReference>
<gene>
    <name evidence="9" type="primary">kynB</name>
    <name evidence="10" type="ORF">SAMN04488071_3059</name>
</gene>
<dbReference type="OrthoDB" id="9777007at2"/>
<evidence type="ECO:0000256" key="7">
    <source>
        <dbReference type="ARBA" id="ARBA00048496"/>
    </source>
</evidence>
<feature type="binding site" evidence="9">
    <location>
        <position position="54"/>
    </location>
    <ligand>
        <name>Zn(2+)</name>
        <dbReference type="ChEBI" id="CHEBI:29105"/>
        <label>2</label>
    </ligand>
</feature>
<comment type="similarity">
    <text evidence="9">Belongs to the Cyclase 1 superfamily. KynB family.</text>
</comment>
<evidence type="ECO:0000256" key="3">
    <source>
        <dbReference type="ARBA" id="ARBA00022723"/>
    </source>
</evidence>
<dbReference type="NCBIfam" id="TIGR03035">
    <property type="entry name" value="trp_arylform"/>
    <property type="match status" value="1"/>
</dbReference>
<evidence type="ECO:0000313" key="11">
    <source>
        <dbReference type="Proteomes" id="UP000183685"/>
    </source>
</evidence>
<comment type="catalytic activity">
    <reaction evidence="7 9">
        <text>N-formyl-L-kynurenine + H2O = L-kynurenine + formate + H(+)</text>
        <dbReference type="Rhea" id="RHEA:13009"/>
        <dbReference type="ChEBI" id="CHEBI:15377"/>
        <dbReference type="ChEBI" id="CHEBI:15378"/>
        <dbReference type="ChEBI" id="CHEBI:15740"/>
        <dbReference type="ChEBI" id="CHEBI:57959"/>
        <dbReference type="ChEBI" id="CHEBI:58629"/>
        <dbReference type="EC" id="3.5.1.9"/>
    </reaction>
</comment>
<dbReference type="GO" id="GO:0008270">
    <property type="term" value="F:zinc ion binding"/>
    <property type="evidence" value="ECO:0007669"/>
    <property type="project" value="UniProtKB-UniRule"/>
</dbReference>
<evidence type="ECO:0000256" key="2">
    <source>
        <dbReference type="ARBA" id="ARBA00011738"/>
    </source>
</evidence>
<evidence type="ECO:0000256" key="1">
    <source>
        <dbReference type="ARBA" id="ARBA00002204"/>
    </source>
</evidence>
<feature type="binding site" evidence="9">
    <location>
        <position position="175"/>
    </location>
    <ligand>
        <name>Zn(2+)</name>
        <dbReference type="ChEBI" id="CHEBI:29105"/>
        <label>2</label>
    </ligand>
</feature>
<comment type="cofactor">
    <cofactor evidence="9">
        <name>Zn(2+)</name>
        <dbReference type="ChEBI" id="CHEBI:29105"/>
    </cofactor>
    <text evidence="9">Binds 2 zinc ions per subunit.</text>
</comment>
<comment type="function">
    <text evidence="1 9">Catalyzes the hydrolysis of N-formyl-L-kynurenine to L-kynurenine, the second step in the kynurenine pathway of tryptophan degradation.</text>
</comment>
<comment type="pathway">
    <text evidence="8 9">Amino-acid degradation; L-tryptophan degradation via kynurenine pathway; L-kynurenine from L-tryptophan: step 2/2.</text>
</comment>
<organism evidence="10 11">
    <name type="scientific">Kordiimonas lacus</name>
    <dbReference type="NCBI Taxonomy" id="637679"/>
    <lineage>
        <taxon>Bacteria</taxon>
        <taxon>Pseudomonadati</taxon>
        <taxon>Pseudomonadota</taxon>
        <taxon>Alphaproteobacteria</taxon>
        <taxon>Kordiimonadales</taxon>
        <taxon>Kordiimonadaceae</taxon>
        <taxon>Kordiimonas</taxon>
    </lineage>
</organism>
<feature type="active site" description="Proton donor/acceptor" evidence="9">
    <location>
        <position position="58"/>
    </location>
</feature>
<accession>A0A1G7DCY7</accession>
<reference evidence="10 11" key="1">
    <citation type="submission" date="2016-10" db="EMBL/GenBank/DDBJ databases">
        <authorList>
            <person name="de Groot N.N."/>
        </authorList>
    </citation>
    <scope>NUCLEOTIDE SEQUENCE [LARGE SCALE GENOMIC DNA]</scope>
    <source>
        <strain evidence="10 11">CGMCC 1.9109</strain>
    </source>
</reference>
<evidence type="ECO:0000256" key="4">
    <source>
        <dbReference type="ARBA" id="ARBA00022801"/>
    </source>
</evidence>
<dbReference type="InterPro" id="IPR017484">
    <property type="entry name" value="Kynurenine_formamidase_bac"/>
</dbReference>
<dbReference type="UniPathway" id="UPA00333">
    <property type="reaction ID" value="UER00454"/>
</dbReference>
<keyword evidence="6 9" id="KW-0823">Tryptophan catabolism</keyword>
<keyword evidence="4 9" id="KW-0378">Hydrolase</keyword>
<name>A0A1G7DCY7_9PROT</name>
<evidence type="ECO:0000313" key="10">
    <source>
        <dbReference type="EMBL" id="SDE49498.1"/>
    </source>
</evidence>
<dbReference type="RefSeq" id="WP_068305029.1">
    <property type="nucleotide sequence ID" value="NZ_FNAK01000007.1"/>
</dbReference>
<sequence>MTRIYDISQTIRPGIPVWPGDRSFALNRTWNIEPGCPVNVSELVMSTHTGSHADSRLHFDEQGVDCAATPLDAYIGPATLIDLSAEVPSGGLVEPRHLEGKLPARVERVLIKLFDRFPHEGWDPKFPAMHPDSIQLLADRGCKLIGLDVPSLDPQDSKTLDAHFKVDATGMAILEGLVLDNVPTGDYELIALPLKIEGADGSPVRAVLRSIP</sequence>
<feature type="binding site" evidence="9">
    <location>
        <position position="175"/>
    </location>
    <ligand>
        <name>Zn(2+)</name>
        <dbReference type="ChEBI" id="CHEBI:29105"/>
        <label>1</label>
    </ligand>
</feature>
<dbReference type="InterPro" id="IPR007325">
    <property type="entry name" value="KFase/CYL"/>
</dbReference>
<proteinExistence type="inferred from homology"/>
<protein>
    <recommendedName>
        <fullName evidence="9">Kynurenine formamidase</fullName>
        <shortName evidence="9">KFA</shortName>
        <shortName evidence="9">KFase</shortName>
        <ecNumber evidence="9">3.5.1.9</ecNumber>
    </recommendedName>
    <alternativeName>
        <fullName evidence="9">Arylformamidase</fullName>
    </alternativeName>
    <alternativeName>
        <fullName evidence="9">N-formylkynurenine formamidase</fullName>
        <shortName evidence="9">FKF</shortName>
    </alternativeName>
</protein>
<dbReference type="GO" id="GO:0004328">
    <property type="term" value="F:formamidase activity"/>
    <property type="evidence" value="ECO:0007669"/>
    <property type="project" value="InterPro"/>
</dbReference>
<dbReference type="GO" id="GO:0019441">
    <property type="term" value="P:L-tryptophan catabolic process to kynurenine"/>
    <property type="evidence" value="ECO:0007669"/>
    <property type="project" value="UniProtKB-UniRule"/>
</dbReference>
<dbReference type="EMBL" id="FNAK01000007">
    <property type="protein sequence ID" value="SDE49498.1"/>
    <property type="molecule type" value="Genomic_DNA"/>
</dbReference>
<dbReference type="EC" id="3.5.1.9" evidence="9"/>
<keyword evidence="3 9" id="KW-0479">Metal-binding</keyword>
<feature type="binding site" evidence="9">
    <location>
        <position position="48"/>
    </location>
    <ligand>
        <name>Zn(2+)</name>
        <dbReference type="ChEBI" id="CHEBI:29105"/>
        <label>1</label>
    </ligand>
</feature>